<sequence length="101" mass="10947">MQLNTGEVRSSVVVPTSPADGDKLMRVLVGKPQSKQMAHMLTSKLGGLIDRQVLHLPFSHAIKAGQAELAVIDKLLSRCQTGVVYLLCSSYFILLADGRRA</sequence>
<comment type="caution">
    <text evidence="2">The sequence shown here is derived from an EMBL/GenBank/DDBJ whole genome shotgun (WGS) entry which is preliminary data.</text>
</comment>
<dbReference type="Pfam" id="PF12340">
    <property type="entry name" value="DUF3638"/>
    <property type="match status" value="1"/>
</dbReference>
<organism evidence="2 3">
    <name type="scientific">Microdochium trichocladiopsis</name>
    <dbReference type="NCBI Taxonomy" id="1682393"/>
    <lineage>
        <taxon>Eukaryota</taxon>
        <taxon>Fungi</taxon>
        <taxon>Dikarya</taxon>
        <taxon>Ascomycota</taxon>
        <taxon>Pezizomycotina</taxon>
        <taxon>Sordariomycetes</taxon>
        <taxon>Xylariomycetidae</taxon>
        <taxon>Xylariales</taxon>
        <taxon>Microdochiaceae</taxon>
        <taxon>Microdochium</taxon>
    </lineage>
</organism>
<dbReference type="Proteomes" id="UP000756346">
    <property type="component" value="Unassembled WGS sequence"/>
</dbReference>
<dbReference type="InterPro" id="IPR022099">
    <property type="entry name" value="DUF3638"/>
</dbReference>
<feature type="domain" description="DUF3638" evidence="1">
    <location>
        <begin position="1"/>
        <end position="87"/>
    </location>
</feature>
<evidence type="ECO:0000259" key="1">
    <source>
        <dbReference type="Pfam" id="PF12340"/>
    </source>
</evidence>
<dbReference type="AlphaFoldDB" id="A0A9P9BJQ3"/>
<keyword evidence="3" id="KW-1185">Reference proteome</keyword>
<evidence type="ECO:0000313" key="3">
    <source>
        <dbReference type="Proteomes" id="UP000756346"/>
    </source>
</evidence>
<dbReference type="GeneID" id="70180343"/>
<protein>
    <recommendedName>
        <fullName evidence="1">DUF3638 domain-containing protein</fullName>
    </recommendedName>
</protein>
<gene>
    <name evidence="2" type="ORF">B0I36DRAFT_254080</name>
</gene>
<reference evidence="2" key="1">
    <citation type="journal article" date="2021" name="Nat. Commun.">
        <title>Genetic determinants of endophytism in the Arabidopsis root mycobiome.</title>
        <authorList>
            <person name="Mesny F."/>
            <person name="Miyauchi S."/>
            <person name="Thiergart T."/>
            <person name="Pickel B."/>
            <person name="Atanasova L."/>
            <person name="Karlsson M."/>
            <person name="Huettel B."/>
            <person name="Barry K.W."/>
            <person name="Haridas S."/>
            <person name="Chen C."/>
            <person name="Bauer D."/>
            <person name="Andreopoulos W."/>
            <person name="Pangilinan J."/>
            <person name="LaButti K."/>
            <person name="Riley R."/>
            <person name="Lipzen A."/>
            <person name="Clum A."/>
            <person name="Drula E."/>
            <person name="Henrissat B."/>
            <person name="Kohler A."/>
            <person name="Grigoriev I.V."/>
            <person name="Martin F.M."/>
            <person name="Hacquard S."/>
        </authorList>
    </citation>
    <scope>NUCLEOTIDE SEQUENCE</scope>
    <source>
        <strain evidence="2">MPI-CAGE-CH-0230</strain>
    </source>
</reference>
<evidence type="ECO:0000313" key="2">
    <source>
        <dbReference type="EMBL" id="KAH7016239.1"/>
    </source>
</evidence>
<dbReference type="EMBL" id="JAGTJQ010000012">
    <property type="protein sequence ID" value="KAH7016239.1"/>
    <property type="molecule type" value="Genomic_DNA"/>
</dbReference>
<dbReference type="OrthoDB" id="4776863at2759"/>
<dbReference type="RefSeq" id="XP_046005863.1">
    <property type="nucleotide sequence ID" value="XM_046150797.1"/>
</dbReference>
<accession>A0A9P9BJQ3</accession>
<name>A0A9P9BJQ3_9PEZI</name>
<proteinExistence type="predicted"/>